<keyword evidence="14" id="KW-0862">Zinc</keyword>
<feature type="non-terminal residue" evidence="28">
    <location>
        <position position="1"/>
    </location>
</feature>
<dbReference type="GO" id="GO:0005524">
    <property type="term" value="F:ATP binding"/>
    <property type="evidence" value="ECO:0007669"/>
    <property type="project" value="UniProtKB-KW"/>
</dbReference>
<dbReference type="Proteomes" id="UP000886611">
    <property type="component" value="Unassembled WGS sequence"/>
</dbReference>
<evidence type="ECO:0000256" key="5">
    <source>
        <dbReference type="ARBA" id="ARBA00012513"/>
    </source>
</evidence>
<evidence type="ECO:0000256" key="24">
    <source>
        <dbReference type="SAM" id="MobiDB-lite"/>
    </source>
</evidence>
<evidence type="ECO:0000256" key="14">
    <source>
        <dbReference type="ARBA" id="ARBA00022833"/>
    </source>
</evidence>
<gene>
    <name evidence="28" type="primary">Ksr2</name>
    <name evidence="28" type="ORF">GTO96_0005159</name>
</gene>
<keyword evidence="7" id="KW-0723">Serine/threonine-protein kinase</keyword>
<evidence type="ECO:0000256" key="2">
    <source>
        <dbReference type="ARBA" id="ARBA00004419"/>
    </source>
</evidence>
<keyword evidence="29" id="KW-1185">Reference proteome</keyword>
<keyword evidence="10 22" id="KW-0479">Metal-binding</keyword>
<dbReference type="SMART" id="SM00409">
    <property type="entry name" value="IG"/>
    <property type="match status" value="1"/>
</dbReference>
<keyword evidence="13 28" id="KW-0418">Kinase</keyword>
<proteinExistence type="inferred from homology"/>
<dbReference type="CDD" id="cd14153">
    <property type="entry name" value="PK_KSR2"/>
    <property type="match status" value="1"/>
</dbReference>
<keyword evidence="25" id="KW-0732">Signal</keyword>
<dbReference type="GO" id="GO:0016020">
    <property type="term" value="C:membrane"/>
    <property type="evidence" value="ECO:0007669"/>
    <property type="project" value="UniProtKB-SubCell"/>
</dbReference>
<comment type="caution">
    <text evidence="28">The sequence shown here is derived from an EMBL/GenBank/DDBJ whole genome shotgun (WGS) entry which is preliminary data.</text>
</comment>
<keyword evidence="6" id="KW-0963">Cytoplasm</keyword>
<keyword evidence="15" id="KW-0067">ATP-binding</keyword>
<feature type="compositionally biased region" description="Polar residues" evidence="24">
    <location>
        <begin position="705"/>
        <end position="714"/>
    </location>
</feature>
<feature type="signal peptide" evidence="25">
    <location>
        <begin position="1"/>
        <end position="20"/>
    </location>
</feature>
<dbReference type="Gene3D" id="1.10.150.50">
    <property type="entry name" value="Transcription Factor, Ets-1"/>
    <property type="match status" value="1"/>
</dbReference>
<evidence type="ECO:0000259" key="26">
    <source>
        <dbReference type="PROSITE" id="PS50011"/>
    </source>
</evidence>
<dbReference type="InterPro" id="IPR013761">
    <property type="entry name" value="SAM/pointed_sf"/>
</dbReference>
<evidence type="ECO:0000256" key="16">
    <source>
        <dbReference type="ARBA" id="ARBA00023136"/>
    </source>
</evidence>
<evidence type="ECO:0000313" key="29">
    <source>
        <dbReference type="Proteomes" id="UP000886611"/>
    </source>
</evidence>
<feature type="binding site" evidence="22">
    <location>
        <position position="1026"/>
    </location>
    <ligand>
        <name>Mg(2+)</name>
        <dbReference type="ChEBI" id="CHEBI:18420"/>
    </ligand>
</feature>
<feature type="compositionally biased region" description="Pro residues" evidence="24">
    <location>
        <begin position="743"/>
        <end position="760"/>
    </location>
</feature>
<dbReference type="InterPro" id="IPR003599">
    <property type="entry name" value="Ig_sub"/>
</dbReference>
<feature type="region of interest" description="Disordered" evidence="24">
    <location>
        <begin position="530"/>
        <end position="585"/>
    </location>
</feature>
<feature type="non-terminal residue" evidence="28">
    <location>
        <position position="1176"/>
    </location>
</feature>
<dbReference type="GO" id="GO:0004674">
    <property type="term" value="F:protein serine/threonine kinase activity"/>
    <property type="evidence" value="ECO:0007669"/>
    <property type="project" value="UniProtKB-KW"/>
</dbReference>
<dbReference type="PROSITE" id="PS50835">
    <property type="entry name" value="IG_LIKE"/>
    <property type="match status" value="1"/>
</dbReference>
<dbReference type="SUPFAM" id="SSF101908">
    <property type="entry name" value="Putative isomerase YbhE"/>
    <property type="match status" value="1"/>
</dbReference>
<evidence type="ECO:0000256" key="20">
    <source>
        <dbReference type="ARBA" id="ARBA00048679"/>
    </source>
</evidence>
<dbReference type="InterPro" id="IPR011009">
    <property type="entry name" value="Kinase-like_dom_sf"/>
</dbReference>
<feature type="chain" id="PRO_5036445451" description="non-specific serine/threonine protein kinase" evidence="25">
    <location>
        <begin position="21"/>
        <end position="1176"/>
    </location>
</feature>
<dbReference type="GO" id="GO:0005776">
    <property type="term" value="C:autophagosome"/>
    <property type="evidence" value="ECO:0007669"/>
    <property type="project" value="UniProtKB-SubCell"/>
</dbReference>
<reference evidence="28 29" key="1">
    <citation type="journal article" date="2021" name="Cell">
        <title>Tracing the genetic footprints of vertebrate landing in non-teleost ray-finned fishes.</title>
        <authorList>
            <person name="Bi X."/>
            <person name="Wang K."/>
            <person name="Yang L."/>
            <person name="Pan H."/>
            <person name="Jiang H."/>
            <person name="Wei Q."/>
            <person name="Fang M."/>
            <person name="Yu H."/>
            <person name="Zhu C."/>
            <person name="Cai Y."/>
            <person name="He Y."/>
            <person name="Gan X."/>
            <person name="Zeng H."/>
            <person name="Yu D."/>
            <person name="Zhu Y."/>
            <person name="Jiang H."/>
            <person name="Qiu Q."/>
            <person name="Yang H."/>
            <person name="Zhang Y.E."/>
            <person name="Wang W."/>
            <person name="Zhu M."/>
            <person name="He S."/>
            <person name="Zhang G."/>
        </authorList>
    </citation>
    <scope>NUCLEOTIDE SEQUENCE [LARGE SCALE GENOMIC DNA]</scope>
    <source>
        <strain evidence="28">Bchr_013</strain>
    </source>
</reference>
<dbReference type="PANTHER" id="PTHR23257">
    <property type="entry name" value="SERINE-THREONINE PROTEIN KINASE"/>
    <property type="match status" value="1"/>
</dbReference>
<evidence type="ECO:0000256" key="17">
    <source>
        <dbReference type="ARBA" id="ARBA00023180"/>
    </source>
</evidence>
<dbReference type="Gene3D" id="6.10.140.1120">
    <property type="match status" value="1"/>
</dbReference>
<dbReference type="Pfam" id="PF00400">
    <property type="entry name" value="WD40"/>
    <property type="match status" value="1"/>
</dbReference>
<dbReference type="InterPro" id="IPR050167">
    <property type="entry name" value="Ser_Thr_protein_kinase"/>
</dbReference>
<comment type="catalytic activity">
    <reaction evidence="20">
        <text>L-seryl-[protein] + ATP = O-phospho-L-seryl-[protein] + ADP + H(+)</text>
        <dbReference type="Rhea" id="RHEA:17989"/>
        <dbReference type="Rhea" id="RHEA-COMP:9863"/>
        <dbReference type="Rhea" id="RHEA-COMP:11604"/>
        <dbReference type="ChEBI" id="CHEBI:15378"/>
        <dbReference type="ChEBI" id="CHEBI:29999"/>
        <dbReference type="ChEBI" id="CHEBI:30616"/>
        <dbReference type="ChEBI" id="CHEBI:83421"/>
        <dbReference type="ChEBI" id="CHEBI:456216"/>
        <dbReference type="EC" id="2.7.11.1"/>
    </reaction>
</comment>
<dbReference type="EC" id="2.7.11.1" evidence="5"/>
<dbReference type="SUPFAM" id="SSF48726">
    <property type="entry name" value="Immunoglobulin"/>
    <property type="match status" value="1"/>
</dbReference>
<evidence type="ECO:0000256" key="22">
    <source>
        <dbReference type="PIRSR" id="PIRSR000615-3"/>
    </source>
</evidence>
<evidence type="ECO:0000256" key="25">
    <source>
        <dbReference type="SAM" id="SignalP"/>
    </source>
</evidence>
<dbReference type="Gene3D" id="2.60.40.10">
    <property type="entry name" value="Immunoglobulins"/>
    <property type="match status" value="1"/>
</dbReference>
<dbReference type="Pfam" id="PF07714">
    <property type="entry name" value="PK_Tyr_Ser-Thr"/>
    <property type="match status" value="1"/>
</dbReference>
<dbReference type="PANTHER" id="PTHR23257:SF775">
    <property type="entry name" value="KINASE SUPPRESSOR OF RAS 2"/>
    <property type="match status" value="1"/>
</dbReference>
<dbReference type="PROSITE" id="PS50082">
    <property type="entry name" value="WD_REPEATS_2"/>
    <property type="match status" value="1"/>
</dbReference>
<dbReference type="FunFam" id="1.10.150.50:FF:000031">
    <property type="entry name" value="Kinase suppressor of Ras 2"/>
    <property type="match status" value="1"/>
</dbReference>
<evidence type="ECO:0000256" key="19">
    <source>
        <dbReference type="ARBA" id="ARBA00047899"/>
    </source>
</evidence>
<keyword evidence="18" id="KW-0393">Immunoglobulin domain</keyword>
<evidence type="ECO:0000256" key="8">
    <source>
        <dbReference type="ARBA" id="ARBA00022553"/>
    </source>
</evidence>
<evidence type="ECO:0000256" key="9">
    <source>
        <dbReference type="ARBA" id="ARBA00022679"/>
    </source>
</evidence>
<organism evidence="28 29">
    <name type="scientific">Polypterus senegalus</name>
    <name type="common">Senegal bichir</name>
    <dbReference type="NCBI Taxonomy" id="55291"/>
    <lineage>
        <taxon>Eukaryota</taxon>
        <taxon>Metazoa</taxon>
        <taxon>Chordata</taxon>
        <taxon>Craniata</taxon>
        <taxon>Vertebrata</taxon>
        <taxon>Euteleostomi</taxon>
        <taxon>Actinopterygii</taxon>
        <taxon>Polypteriformes</taxon>
        <taxon>Polypteridae</taxon>
        <taxon>Polypterus</taxon>
    </lineage>
</organism>
<dbReference type="InterPro" id="IPR001680">
    <property type="entry name" value="WD40_rpt"/>
</dbReference>
<evidence type="ECO:0000256" key="7">
    <source>
        <dbReference type="ARBA" id="ARBA00022527"/>
    </source>
</evidence>
<dbReference type="SUPFAM" id="SSF56112">
    <property type="entry name" value="Protein kinase-like (PK-like)"/>
    <property type="match status" value="1"/>
</dbReference>
<dbReference type="InterPro" id="IPR046933">
    <property type="entry name" value="SAM_KSR1_N_sf"/>
</dbReference>
<dbReference type="InterPro" id="IPR013783">
    <property type="entry name" value="Ig-like_fold"/>
</dbReference>
<sequence>MWGPVLLSLSILVSADGGLASPDTGAPYPVGYPLVTGFAKHNVTLSCSDQVSNPPAKITWMRKEEIRNSSKYVISQVGPVSSLTIVNCSKDTDEGIYFCKTENPLLREMEVYLTIKSINEDHNEVLVLVDTDDEISLDDNKEPERQTSPAKKATLIQELVPLHPQPLDRRSGCETWSLEFSPDGSYFAWSMGHGIVKLVPWPLEDKISHYFPGPLSNTIHDVLLRSVRFSPEGLYFATVAEDRDMRIWALGMEIPVVESPDTQTPVTNGLCCVFHPHGGILATGHKYKKHPTQTMDEENMTKSEEQHLSLQKALQQCELVQNMIDISISSLEGLRTKCATSNDLTQKEIRTLEGKLVKYFSRQLSCKRKVALQERNAELEGFPHLMHWFRIVNMRKEVTEIAPGQLTLEALLEMTDEQVCETIKKYGANGEECARLNASLSCLRNVHKSGNSHSKQDWTIQWPTSETGKENNPVSQPEPSQWIRFHLSQSPKVQSKYNQHYCHSPQTLAPNYTHVDRLTVEGHSGLCPPVESGPRSLPPSPRQRHYAHTPPRTPPVVTTMTPPGTPPIRRRNKMKAPGTPPPASRKLIHLLPGFTALHRSKSHEFQLGNRVDEVHTPKAKKKNKPLNLKIHNSVGSCENIPSQRSPLLSERSLRSFFVGYPSFLPSTPPVHTEANFSATRLVRTESVPCDINNPLRRPPRYSDLHVSQTLPKTNKINKDHIPVPYQPDSSSNPSSTTSSTPSSPAPPLPPSATPPSPLHPSPQCNRQQKQFNLTASHYFKYKQQFIFPDGCHTQGIAIAEVDQLFPMVSNVTPFNERIMRLRLRHSLGALPVVSVYVPTVNEDGNDEAEDSEDEFEEMNLSLLSARNFPRKASQTSIFLQEWDIPFEQLEIGELIGKGRFGQVFHGRWHGEVAIRLIDIERDNEDQLKAFKREVMAYRNTRHENVVLFMGACMSPPHLAIITSLCKGRTLYSVVRDAKIVLDVNKTRQIAQELVKGMGYLHAKGILHKDMKSKNVFYDNGKVVITDFGLFSISGVLQAGSRREDKLRIPNGWLCHLAPEIIRQLSPDTEEDKLPFSKHSDVFAFGTIWYELHAREWPFKSQPAEAIIWQVGNGMKPNLSQIGMGKEISDILLFCWAFEQEERPTFSKLMEMLEKLPKRNRRLSHPGHFWKSAEYVK</sequence>
<evidence type="ECO:0000313" key="28">
    <source>
        <dbReference type="EMBL" id="KAG2470678.1"/>
    </source>
</evidence>
<dbReference type="InterPro" id="IPR000719">
    <property type="entry name" value="Prot_kinase_dom"/>
</dbReference>
<dbReference type="Gene3D" id="1.10.510.10">
    <property type="entry name" value="Transferase(Phosphotransferase) domain 1"/>
    <property type="match status" value="1"/>
</dbReference>
<dbReference type="GO" id="GO:0019722">
    <property type="term" value="P:calcium-mediated signaling"/>
    <property type="evidence" value="ECO:0007669"/>
    <property type="project" value="TreeGrafter"/>
</dbReference>
<dbReference type="Pfam" id="PF20406">
    <property type="entry name" value="SAM_KSR1_N"/>
    <property type="match status" value="1"/>
</dbReference>
<keyword evidence="22" id="KW-0460">Magnesium</keyword>
<evidence type="ECO:0000256" key="10">
    <source>
        <dbReference type="ARBA" id="ARBA00022723"/>
    </source>
</evidence>
<keyword evidence="12" id="KW-0863">Zinc-finger</keyword>
<evidence type="ECO:0000256" key="6">
    <source>
        <dbReference type="ARBA" id="ARBA00022490"/>
    </source>
</evidence>
<dbReference type="Gene3D" id="3.30.200.20">
    <property type="entry name" value="Phosphorylase Kinase, domain 1"/>
    <property type="match status" value="1"/>
</dbReference>
<evidence type="ECO:0000256" key="23">
    <source>
        <dbReference type="PROSITE-ProRule" id="PRU00221"/>
    </source>
</evidence>
<dbReference type="InterPro" id="IPR007110">
    <property type="entry name" value="Ig-like_dom"/>
</dbReference>
<dbReference type="PROSITE" id="PS50294">
    <property type="entry name" value="WD_REPEATS_REGION"/>
    <property type="match status" value="1"/>
</dbReference>
<accession>A0A8X7XLR3</accession>
<dbReference type="FunFam" id="3.30.200.20:FF:000034">
    <property type="entry name" value="Kinase suppressor of Ras 1"/>
    <property type="match status" value="1"/>
</dbReference>
<feature type="domain" description="Protein kinase" evidence="26">
    <location>
        <begin position="889"/>
        <end position="1155"/>
    </location>
</feature>
<name>A0A8X7XLR3_POLSE</name>
<feature type="region of interest" description="Disordered" evidence="24">
    <location>
        <begin position="689"/>
        <end position="765"/>
    </location>
</feature>
<evidence type="ECO:0000259" key="27">
    <source>
        <dbReference type="PROSITE" id="PS50835"/>
    </source>
</evidence>
<dbReference type="SMART" id="SM00220">
    <property type="entry name" value="S_TKc"/>
    <property type="match status" value="1"/>
</dbReference>
<keyword evidence="17" id="KW-0325">Glycoprotein</keyword>
<dbReference type="InterPro" id="IPR001245">
    <property type="entry name" value="Ser-Thr/Tyr_kinase_cat_dom"/>
</dbReference>
<dbReference type="CDD" id="cd00096">
    <property type="entry name" value="Ig"/>
    <property type="match status" value="1"/>
</dbReference>
<dbReference type="Pfam" id="PF13927">
    <property type="entry name" value="Ig_3"/>
    <property type="match status" value="1"/>
</dbReference>
<dbReference type="EMBL" id="JAATIS010000094">
    <property type="protein sequence ID" value="KAG2470678.1"/>
    <property type="molecule type" value="Genomic_DNA"/>
</dbReference>
<feature type="active site" description="Proton acceptor" evidence="21">
    <location>
        <position position="1009"/>
    </location>
</feature>
<dbReference type="InterPro" id="IPR036179">
    <property type="entry name" value="Ig-like_dom_sf"/>
</dbReference>
<protein>
    <recommendedName>
        <fullName evidence="5">non-specific serine/threonine protein kinase</fullName>
        <ecNumber evidence="5">2.7.11.1</ecNumber>
    </recommendedName>
</protein>
<keyword evidence="9" id="KW-0808">Transferase</keyword>
<dbReference type="PROSITE" id="PS00108">
    <property type="entry name" value="PROTEIN_KINASE_ST"/>
    <property type="match status" value="1"/>
</dbReference>
<evidence type="ECO:0000256" key="21">
    <source>
        <dbReference type="PIRSR" id="PIRSR000615-1"/>
    </source>
</evidence>
<evidence type="ECO:0000256" key="18">
    <source>
        <dbReference type="ARBA" id="ARBA00023319"/>
    </source>
</evidence>
<evidence type="ECO:0000256" key="4">
    <source>
        <dbReference type="ARBA" id="ARBA00005843"/>
    </source>
</evidence>
<evidence type="ECO:0000256" key="3">
    <source>
        <dbReference type="ARBA" id="ARBA00004479"/>
    </source>
</evidence>
<dbReference type="InterPro" id="IPR046861">
    <property type="entry name" value="SAM_KSR1_N"/>
</dbReference>
<dbReference type="InterPro" id="IPR008271">
    <property type="entry name" value="Ser/Thr_kinase_AS"/>
</dbReference>
<feature type="binding site" evidence="22">
    <location>
        <position position="1014"/>
    </location>
    <ligand>
        <name>Mg(2+)</name>
        <dbReference type="ChEBI" id="CHEBI:18420"/>
    </ligand>
</feature>
<comment type="subcellular location">
    <subcellularLocation>
        <location evidence="2">Cytoplasmic vesicle</location>
        <location evidence="2">Autophagosome</location>
    </subcellularLocation>
    <subcellularLocation>
        <location evidence="1">Membrane</location>
        <topology evidence="1">Peripheral membrane protein</topology>
    </subcellularLocation>
    <subcellularLocation>
        <location evidence="3">Membrane</location>
        <topology evidence="3">Single-pass type I membrane protein</topology>
    </subcellularLocation>
</comment>
<feature type="domain" description="Ig-like" evidence="27">
    <location>
        <begin position="22"/>
        <end position="119"/>
    </location>
</feature>
<dbReference type="GO" id="GO:0007265">
    <property type="term" value="P:Ras protein signal transduction"/>
    <property type="evidence" value="ECO:0007669"/>
    <property type="project" value="TreeGrafter"/>
</dbReference>
<keyword evidence="8" id="KW-0597">Phosphoprotein</keyword>
<evidence type="ECO:0000256" key="12">
    <source>
        <dbReference type="ARBA" id="ARBA00022771"/>
    </source>
</evidence>
<dbReference type="GO" id="GO:0008270">
    <property type="term" value="F:zinc ion binding"/>
    <property type="evidence" value="ECO:0007669"/>
    <property type="project" value="UniProtKB-KW"/>
</dbReference>
<evidence type="ECO:0000256" key="11">
    <source>
        <dbReference type="ARBA" id="ARBA00022741"/>
    </source>
</evidence>
<keyword evidence="16" id="KW-0472">Membrane</keyword>
<dbReference type="Gene3D" id="2.130.10.10">
    <property type="entry name" value="YVTN repeat-like/Quinoprotein amine dehydrogenase"/>
    <property type="match status" value="1"/>
</dbReference>
<comment type="catalytic activity">
    <reaction evidence="19">
        <text>L-threonyl-[protein] + ATP = O-phospho-L-threonyl-[protein] + ADP + H(+)</text>
        <dbReference type="Rhea" id="RHEA:46608"/>
        <dbReference type="Rhea" id="RHEA-COMP:11060"/>
        <dbReference type="Rhea" id="RHEA-COMP:11605"/>
        <dbReference type="ChEBI" id="CHEBI:15378"/>
        <dbReference type="ChEBI" id="CHEBI:30013"/>
        <dbReference type="ChEBI" id="CHEBI:30616"/>
        <dbReference type="ChEBI" id="CHEBI:61977"/>
        <dbReference type="ChEBI" id="CHEBI:456216"/>
        <dbReference type="EC" id="2.7.11.1"/>
    </reaction>
</comment>
<evidence type="ECO:0000256" key="1">
    <source>
        <dbReference type="ARBA" id="ARBA00004170"/>
    </source>
</evidence>
<dbReference type="InterPro" id="IPR015943">
    <property type="entry name" value="WD40/YVTN_repeat-like_dom_sf"/>
</dbReference>
<evidence type="ECO:0000256" key="13">
    <source>
        <dbReference type="ARBA" id="ARBA00022777"/>
    </source>
</evidence>
<comment type="similarity">
    <text evidence="4">Belongs to the protein kinase superfamily. TKL Ser/Thr protein kinase family.</text>
</comment>
<feature type="compositionally biased region" description="Low complexity" evidence="24">
    <location>
        <begin position="729"/>
        <end position="742"/>
    </location>
</feature>
<dbReference type="AlphaFoldDB" id="A0A8X7XLR3"/>
<dbReference type="FunFam" id="1.10.510.10:FF:000107">
    <property type="entry name" value="kinase suppressor of Ras 1"/>
    <property type="match status" value="1"/>
</dbReference>
<dbReference type="PROSITE" id="PS50011">
    <property type="entry name" value="PROTEIN_KINASE_DOM"/>
    <property type="match status" value="1"/>
</dbReference>
<keyword evidence="23" id="KW-0853">WD repeat</keyword>
<evidence type="ECO:0000256" key="15">
    <source>
        <dbReference type="ARBA" id="ARBA00022840"/>
    </source>
</evidence>
<keyword evidence="11" id="KW-0547">Nucleotide-binding</keyword>
<feature type="repeat" description="WD" evidence="23">
    <location>
        <begin position="217"/>
        <end position="248"/>
    </location>
</feature>